<comment type="function">
    <text evidence="14">DNA ligase that seals nicks in double-stranded DNA during DNA replication, DNA recombination and DNA repair.</text>
</comment>
<dbReference type="EMBL" id="MHTX01000020">
    <property type="protein sequence ID" value="OHA68230.1"/>
    <property type="molecule type" value="Genomic_DNA"/>
</dbReference>
<dbReference type="PROSITE" id="PS00333">
    <property type="entry name" value="DNA_LIGASE_A2"/>
    <property type="match status" value="1"/>
</dbReference>
<dbReference type="Gene3D" id="2.40.50.140">
    <property type="entry name" value="Nucleic acid-binding proteins"/>
    <property type="match status" value="1"/>
</dbReference>
<dbReference type="GO" id="GO:0006310">
    <property type="term" value="P:DNA recombination"/>
    <property type="evidence" value="ECO:0007669"/>
    <property type="project" value="UniProtKB-UniRule"/>
</dbReference>
<evidence type="ECO:0000259" key="16">
    <source>
        <dbReference type="PROSITE" id="PS50160"/>
    </source>
</evidence>
<dbReference type="GO" id="GO:0003677">
    <property type="term" value="F:DNA binding"/>
    <property type="evidence" value="ECO:0007669"/>
    <property type="project" value="InterPro"/>
</dbReference>
<dbReference type="GO" id="GO:0046872">
    <property type="term" value="F:metal ion binding"/>
    <property type="evidence" value="ECO:0007669"/>
    <property type="project" value="UniProtKB-KW"/>
</dbReference>
<dbReference type="SUPFAM" id="SSF50249">
    <property type="entry name" value="Nucleic acid-binding proteins"/>
    <property type="match status" value="1"/>
</dbReference>
<reference evidence="17 18" key="1">
    <citation type="journal article" date="2016" name="Nat. Commun.">
        <title>Thousands of microbial genomes shed light on interconnected biogeochemical processes in an aquifer system.</title>
        <authorList>
            <person name="Anantharaman K."/>
            <person name="Brown C.T."/>
            <person name="Hug L.A."/>
            <person name="Sharon I."/>
            <person name="Castelle C.J."/>
            <person name="Probst A.J."/>
            <person name="Thomas B.C."/>
            <person name="Singh A."/>
            <person name="Wilkins M.J."/>
            <person name="Karaoz U."/>
            <person name="Brodie E.L."/>
            <person name="Williams K.H."/>
            <person name="Hubbard S.S."/>
            <person name="Banfield J.F."/>
        </authorList>
    </citation>
    <scope>NUCLEOTIDE SEQUENCE [LARGE SCALE GENOMIC DNA]</scope>
</reference>
<dbReference type="GO" id="GO:0006281">
    <property type="term" value="P:DNA repair"/>
    <property type="evidence" value="ECO:0007669"/>
    <property type="project" value="UniProtKB-UniRule"/>
</dbReference>
<keyword evidence="11 14" id="KW-0234">DNA repair</keyword>
<evidence type="ECO:0000256" key="10">
    <source>
        <dbReference type="ARBA" id="ARBA00023172"/>
    </source>
</evidence>
<dbReference type="EC" id="6.5.1.1" evidence="14"/>
<dbReference type="Pfam" id="PF01068">
    <property type="entry name" value="DNA_ligase_A_M"/>
    <property type="match status" value="1"/>
</dbReference>
<feature type="binding site" evidence="14">
    <location>
        <position position="340"/>
    </location>
    <ligand>
        <name>ATP</name>
        <dbReference type="ChEBI" id="CHEBI:30616"/>
    </ligand>
</feature>
<evidence type="ECO:0000256" key="7">
    <source>
        <dbReference type="ARBA" id="ARBA00022763"/>
    </source>
</evidence>
<keyword evidence="7 14" id="KW-0227">DNA damage</keyword>
<dbReference type="InterPro" id="IPR012340">
    <property type="entry name" value="NA-bd_OB-fold"/>
</dbReference>
<dbReference type="Gene3D" id="1.10.3260.10">
    <property type="entry name" value="DNA ligase, ATP-dependent, N-terminal domain"/>
    <property type="match status" value="1"/>
</dbReference>
<keyword evidence="3 14" id="KW-0132">Cell division</keyword>
<proteinExistence type="inferred from homology"/>
<dbReference type="InterPro" id="IPR036599">
    <property type="entry name" value="DNA_ligase_N_sf"/>
</dbReference>
<feature type="binding site" evidence="14">
    <location>
        <position position="271"/>
    </location>
    <ligand>
        <name>ATP</name>
        <dbReference type="ChEBI" id="CHEBI:30616"/>
    </ligand>
</feature>
<evidence type="ECO:0000313" key="18">
    <source>
        <dbReference type="Proteomes" id="UP000179258"/>
    </source>
</evidence>
<sequence>MKFAQLAIFLEKLERTNPRNDITRILAELFKEAGAEEIDKICYLSLGELLPRFRGVDFQLAEKMMIRILAEASKESPEKIKKLYKEKGDLGNVAAALAKEGGSQSLSVARVYDRLMEIAEEGGVKSQERKIVKMAKLLTDLDTLSAKYVARIPVGKLRLGFSDATILDALSVMERGDKSARKEIERAFNITADIGAIAKKVKSGGLKALAKIEAQPGIPIRPSLAERVPSAKEIIEKLGPKVAVEPKFDGFRTEIHVWFEKGKKQIMLFSRNLENTTNMFPEIVEGAEKLKAKSVILDGEAIGYNPKTGKFMLFQETVQRKRKYGIDEMAKKIPLTVFVFDILYLNGKSFLEAPFTERRKILEKVFAGYRGKSLQLADQQYTDDPEVIVRELKKALARGLEGLVVKNPLLPYEAGARGFHWAKLKAGAAALAGARAGQKILLDTVDCVVMGAYRGRGKRASFGVGGFLLGVRDKDGRFYTISRLGTGISDEQFKEANKKIGKLTVKEMPKEYVVGKDEVLDVWIRPMLVAEVISDEITLSPRHTAGKKEERGYSLRFPRLVRFRDDKNPEDATMVKEIEKMYLVQKHK</sequence>
<dbReference type="PANTHER" id="PTHR45674:SF4">
    <property type="entry name" value="DNA LIGASE 1"/>
    <property type="match status" value="1"/>
</dbReference>
<gene>
    <name evidence="14" type="primary">lig</name>
    <name evidence="17" type="ORF">A3D59_03290</name>
</gene>
<evidence type="ECO:0000256" key="14">
    <source>
        <dbReference type="HAMAP-Rule" id="MF_00407"/>
    </source>
</evidence>
<dbReference type="InterPro" id="IPR000977">
    <property type="entry name" value="DNA_ligase_ATP-dep"/>
</dbReference>
<dbReference type="CDD" id="cd07901">
    <property type="entry name" value="Adenylation_DNA_ligase_Arch_LigB"/>
    <property type="match status" value="1"/>
</dbReference>
<dbReference type="GO" id="GO:0005524">
    <property type="term" value="F:ATP binding"/>
    <property type="evidence" value="ECO:0007669"/>
    <property type="project" value="UniProtKB-UniRule"/>
</dbReference>
<keyword evidence="12 14" id="KW-0131">Cell cycle</keyword>
<dbReference type="SUPFAM" id="SSF117018">
    <property type="entry name" value="ATP-dependent DNA ligase DNA-binding domain"/>
    <property type="match status" value="1"/>
</dbReference>
<dbReference type="Pfam" id="PF04679">
    <property type="entry name" value="DNA_ligase_A_C"/>
    <property type="match status" value="1"/>
</dbReference>
<feature type="active site" description="N6-AMP-lysine intermediate" evidence="14">
    <location>
        <position position="247"/>
    </location>
</feature>
<evidence type="ECO:0000313" key="17">
    <source>
        <dbReference type="EMBL" id="OHA68230.1"/>
    </source>
</evidence>
<dbReference type="InterPro" id="IPR022865">
    <property type="entry name" value="DNA_ligae_ATP-dep_bac/arc"/>
</dbReference>
<feature type="binding site" evidence="14">
    <location>
        <position position="300"/>
    </location>
    <ligand>
        <name>ATP</name>
        <dbReference type="ChEBI" id="CHEBI:30616"/>
    </ligand>
</feature>
<dbReference type="InterPro" id="IPR012309">
    <property type="entry name" value="DNA_ligase_ATP-dep_C"/>
</dbReference>
<evidence type="ECO:0000256" key="11">
    <source>
        <dbReference type="ARBA" id="ARBA00023204"/>
    </source>
</evidence>
<feature type="binding site" evidence="14">
    <location>
        <position position="245"/>
    </location>
    <ligand>
        <name>ATP</name>
        <dbReference type="ChEBI" id="CHEBI:30616"/>
    </ligand>
</feature>
<keyword evidence="5 14" id="KW-0479">Metal-binding</keyword>
<dbReference type="GO" id="GO:0006273">
    <property type="term" value="P:lagging strand elongation"/>
    <property type="evidence" value="ECO:0007669"/>
    <property type="project" value="TreeGrafter"/>
</dbReference>
<evidence type="ECO:0000256" key="2">
    <source>
        <dbReference type="ARBA" id="ARBA00022598"/>
    </source>
</evidence>
<comment type="catalytic activity">
    <reaction evidence="13 14">
        <text>ATP + (deoxyribonucleotide)n-3'-hydroxyl + 5'-phospho-(deoxyribonucleotide)m = (deoxyribonucleotide)n+m + AMP + diphosphate.</text>
        <dbReference type="EC" id="6.5.1.1"/>
    </reaction>
</comment>
<feature type="binding site" evidence="14">
    <location>
        <position position="417"/>
    </location>
    <ligand>
        <name>ATP</name>
        <dbReference type="ChEBI" id="CHEBI:30616"/>
    </ligand>
</feature>
<dbReference type="PROSITE" id="PS50160">
    <property type="entry name" value="DNA_LIGASE_A3"/>
    <property type="match status" value="1"/>
</dbReference>
<evidence type="ECO:0000256" key="6">
    <source>
        <dbReference type="ARBA" id="ARBA00022741"/>
    </source>
</evidence>
<feature type="binding site" evidence="14">
    <location>
        <position position="252"/>
    </location>
    <ligand>
        <name>ATP</name>
        <dbReference type="ChEBI" id="CHEBI:30616"/>
    </ligand>
</feature>
<comment type="similarity">
    <text evidence="1 14 15">Belongs to the ATP-dependent DNA ligase family.</text>
</comment>
<feature type="domain" description="ATP-dependent DNA ligase family profile" evidence="16">
    <location>
        <begin position="328"/>
        <end position="473"/>
    </location>
</feature>
<dbReference type="Gene3D" id="3.30.470.30">
    <property type="entry name" value="DNA ligase/mRNA capping enzyme"/>
    <property type="match status" value="1"/>
</dbReference>
<evidence type="ECO:0000256" key="12">
    <source>
        <dbReference type="ARBA" id="ARBA00023306"/>
    </source>
</evidence>
<evidence type="ECO:0000256" key="4">
    <source>
        <dbReference type="ARBA" id="ARBA00022705"/>
    </source>
</evidence>
<dbReference type="InterPro" id="IPR012308">
    <property type="entry name" value="DNA_ligase_ATP-dep_N"/>
</dbReference>
<keyword evidence="8 14" id="KW-0067">ATP-binding</keyword>
<feature type="binding site" evidence="14">
    <location>
        <position position="423"/>
    </location>
    <ligand>
        <name>ATP</name>
        <dbReference type="ChEBI" id="CHEBI:30616"/>
    </ligand>
</feature>
<dbReference type="InterPro" id="IPR012310">
    <property type="entry name" value="DNA_ligase_ATP-dep_cent"/>
</dbReference>
<comment type="caution">
    <text evidence="17">The sequence shown here is derived from an EMBL/GenBank/DDBJ whole genome shotgun (WGS) entry which is preliminary data.</text>
</comment>
<dbReference type="NCBIfam" id="TIGR00574">
    <property type="entry name" value="dnl1"/>
    <property type="match status" value="1"/>
</dbReference>
<organism evidence="17 18">
    <name type="scientific">Candidatus Wildermuthbacteria bacterium RIFCSPHIGHO2_02_FULL_47_17</name>
    <dbReference type="NCBI Taxonomy" id="1802452"/>
    <lineage>
        <taxon>Bacteria</taxon>
        <taxon>Candidatus Wildermuthiibacteriota</taxon>
    </lineage>
</organism>
<evidence type="ECO:0000256" key="9">
    <source>
        <dbReference type="ARBA" id="ARBA00022842"/>
    </source>
</evidence>
<keyword evidence="6 14" id="KW-0547">Nucleotide-binding</keyword>
<keyword evidence="9 14" id="KW-0460">Magnesium</keyword>
<keyword evidence="4 14" id="KW-0235">DNA replication</keyword>
<dbReference type="PANTHER" id="PTHR45674">
    <property type="entry name" value="DNA LIGASE 1/3 FAMILY MEMBER"/>
    <property type="match status" value="1"/>
</dbReference>
<dbReference type="GO" id="GO:0051301">
    <property type="term" value="P:cell division"/>
    <property type="evidence" value="ECO:0007669"/>
    <property type="project" value="UniProtKB-KW"/>
</dbReference>
<dbReference type="SUPFAM" id="SSF56091">
    <property type="entry name" value="DNA ligase/mRNA capping enzyme, catalytic domain"/>
    <property type="match status" value="1"/>
</dbReference>
<dbReference type="GO" id="GO:0003910">
    <property type="term" value="F:DNA ligase (ATP) activity"/>
    <property type="evidence" value="ECO:0007669"/>
    <property type="project" value="UniProtKB-UniRule"/>
</dbReference>
<keyword evidence="10 14" id="KW-0233">DNA recombination</keyword>
<evidence type="ECO:0000256" key="1">
    <source>
        <dbReference type="ARBA" id="ARBA00007572"/>
    </source>
</evidence>
<dbReference type="Proteomes" id="UP000179258">
    <property type="component" value="Unassembled WGS sequence"/>
</dbReference>
<protein>
    <recommendedName>
        <fullName evidence="14">Probable DNA ligase</fullName>
        <ecNumber evidence="14">6.5.1.1</ecNumber>
    </recommendedName>
    <alternativeName>
        <fullName evidence="14">Polydeoxyribonucleotide synthase [ATP]</fullName>
    </alternativeName>
</protein>
<comment type="cofactor">
    <cofactor evidence="14">
        <name>Mg(2+)</name>
        <dbReference type="ChEBI" id="CHEBI:18420"/>
    </cofactor>
</comment>
<keyword evidence="2 14" id="KW-0436">Ligase</keyword>
<evidence type="ECO:0000256" key="8">
    <source>
        <dbReference type="ARBA" id="ARBA00022840"/>
    </source>
</evidence>
<evidence type="ECO:0000256" key="15">
    <source>
        <dbReference type="RuleBase" id="RU004196"/>
    </source>
</evidence>
<dbReference type="HAMAP" id="MF_00407">
    <property type="entry name" value="DNA_ligase"/>
    <property type="match status" value="1"/>
</dbReference>
<dbReference type="AlphaFoldDB" id="A0A1G2R5U4"/>
<evidence type="ECO:0000256" key="13">
    <source>
        <dbReference type="ARBA" id="ARBA00034003"/>
    </source>
</evidence>
<dbReference type="InterPro" id="IPR016059">
    <property type="entry name" value="DNA_ligase_ATP-dep_CS"/>
</dbReference>
<dbReference type="InterPro" id="IPR050191">
    <property type="entry name" value="ATP-dep_DNA_ligase"/>
</dbReference>
<accession>A0A1G2R5U4</accession>
<evidence type="ECO:0000256" key="5">
    <source>
        <dbReference type="ARBA" id="ARBA00022723"/>
    </source>
</evidence>
<name>A0A1G2R5U4_9BACT</name>
<evidence type="ECO:0000256" key="3">
    <source>
        <dbReference type="ARBA" id="ARBA00022618"/>
    </source>
</evidence>
<dbReference type="GO" id="GO:0071897">
    <property type="term" value="P:DNA biosynthetic process"/>
    <property type="evidence" value="ECO:0007669"/>
    <property type="project" value="InterPro"/>
</dbReference>
<dbReference type="Pfam" id="PF04675">
    <property type="entry name" value="DNA_ligase_A_N"/>
    <property type="match status" value="1"/>
</dbReference>